<dbReference type="PROSITE" id="PS00027">
    <property type="entry name" value="HOMEOBOX_1"/>
    <property type="match status" value="1"/>
</dbReference>
<keyword evidence="4 5" id="KW-0539">Nucleus</keyword>
<dbReference type="EnsemblMetazoa" id="Aqu2.1.32933_001">
    <property type="protein sequence ID" value="Aqu2.1.32933_001"/>
    <property type="gene ID" value="Aqu2.1.32933"/>
</dbReference>
<evidence type="ECO:0000313" key="11">
    <source>
        <dbReference type="EnsemblMetazoa" id="XP_003386306.1"/>
    </source>
</evidence>
<reference evidence="11" key="4">
    <citation type="submission" date="2024-06" db="UniProtKB">
        <authorList>
            <consortium name="EnsemblMetazoa"/>
        </authorList>
    </citation>
    <scope>IDENTIFICATION</scope>
</reference>
<dbReference type="PRINTS" id="PR00024">
    <property type="entry name" value="HOMEOBOX"/>
</dbReference>
<organism evidence="9">
    <name type="scientific">Amphimedon queenslandica</name>
    <name type="common">Sponge</name>
    <dbReference type="NCBI Taxonomy" id="400682"/>
    <lineage>
        <taxon>Eukaryota</taxon>
        <taxon>Metazoa</taxon>
        <taxon>Porifera</taxon>
        <taxon>Demospongiae</taxon>
        <taxon>Heteroscleromorpha</taxon>
        <taxon>Haplosclerida</taxon>
        <taxon>Niphatidae</taxon>
        <taxon>Amphimedon</taxon>
    </lineage>
</organism>
<reference evidence="9" key="1">
    <citation type="journal article" date="2006" name="Evol. Dev.">
        <title>Developmental expression of transcription factor genes in a demosponge: insights into the origin of metazoan multicellularity.</title>
        <authorList>
            <person name="Larroux C."/>
            <person name="Fahey B."/>
            <person name="Liubicich D."/>
            <person name="Hinman V.F."/>
            <person name="Gauthier M."/>
            <person name="Gongora M."/>
            <person name="Green K."/>
            <person name="Worheide G."/>
            <person name="Leys S.P."/>
            <person name="Degnan B.M."/>
        </authorList>
    </citation>
    <scope>NUCLEOTIDE SEQUENCE</scope>
</reference>
<keyword evidence="12" id="KW-1185">Reference proteome</keyword>
<dbReference type="EMBL" id="EU433948">
    <property type="protein sequence ID" value="ACA04743.1"/>
    <property type="molecule type" value="mRNA"/>
</dbReference>
<dbReference type="PANTHER" id="PTHR24333">
    <property type="entry name" value="HOMEO BOX HB9 LIKE A-RELATED"/>
    <property type="match status" value="1"/>
</dbReference>
<dbReference type="eggNOG" id="KOG0488">
    <property type="taxonomic scope" value="Eukaryota"/>
</dbReference>
<evidence type="ECO:0000256" key="2">
    <source>
        <dbReference type="ARBA" id="ARBA00023125"/>
    </source>
</evidence>
<gene>
    <name evidence="10" type="primary">100632286</name>
</gene>
<feature type="compositionally biased region" description="Low complexity" evidence="7">
    <location>
        <begin position="366"/>
        <end position="386"/>
    </location>
</feature>
<feature type="domain" description="Homeobox" evidence="8">
    <location>
        <begin position="268"/>
        <end position="328"/>
    </location>
</feature>
<feature type="DNA-binding region" description="Homeobox" evidence="5">
    <location>
        <begin position="270"/>
        <end position="329"/>
    </location>
</feature>
<dbReference type="CDD" id="cd00086">
    <property type="entry name" value="homeodomain"/>
    <property type="match status" value="1"/>
</dbReference>
<protein>
    <submittedName>
        <fullName evidence="9 10">Bsh-like</fullName>
    </submittedName>
</protein>
<dbReference type="InterPro" id="IPR009057">
    <property type="entry name" value="Homeodomain-like_sf"/>
</dbReference>
<dbReference type="SMART" id="SM00389">
    <property type="entry name" value="HOX"/>
    <property type="match status" value="1"/>
</dbReference>
<feature type="region of interest" description="Disordered" evidence="7">
    <location>
        <begin position="149"/>
        <end position="187"/>
    </location>
</feature>
<dbReference type="AlphaFoldDB" id="B1A9Y0"/>
<comment type="subcellular location">
    <subcellularLocation>
        <location evidence="1 5 6">Nucleus</location>
    </subcellularLocation>
</comment>
<evidence type="ECO:0000256" key="4">
    <source>
        <dbReference type="ARBA" id="ARBA00023242"/>
    </source>
</evidence>
<dbReference type="FunCoup" id="B1A9Y0">
    <property type="interactions" value="14"/>
</dbReference>
<dbReference type="Proteomes" id="UP000007879">
    <property type="component" value="Unassembled WGS sequence"/>
</dbReference>
<evidence type="ECO:0000259" key="8">
    <source>
        <dbReference type="PROSITE" id="PS50071"/>
    </source>
</evidence>
<evidence type="ECO:0000313" key="10">
    <source>
        <dbReference type="EnsemblMetazoa" id="Aqu2.1.32933_001"/>
    </source>
</evidence>
<dbReference type="EnsemblMetazoa" id="XM_003386258.3">
    <property type="protein sequence ID" value="XP_003386306.1"/>
    <property type="gene ID" value="LOC100632286"/>
</dbReference>
<proteinExistence type="evidence at transcript level"/>
<feature type="region of interest" description="Disordered" evidence="7">
    <location>
        <begin position="107"/>
        <end position="137"/>
    </location>
</feature>
<dbReference type="PROSITE" id="PS50071">
    <property type="entry name" value="HOMEOBOX_2"/>
    <property type="match status" value="1"/>
</dbReference>
<evidence type="ECO:0000256" key="5">
    <source>
        <dbReference type="PROSITE-ProRule" id="PRU00108"/>
    </source>
</evidence>
<dbReference type="InterPro" id="IPR001356">
    <property type="entry name" value="HD"/>
</dbReference>
<reference evidence="12" key="3">
    <citation type="journal article" date="2010" name="Nature">
        <title>The Amphimedon queenslandica genome and the evolution of animal complexity.</title>
        <authorList>
            <person name="Srivastava M."/>
            <person name="Simakov O."/>
            <person name="Chapman J."/>
            <person name="Fahey B."/>
            <person name="Gauthier M.E."/>
            <person name="Mitros T."/>
            <person name="Richards G.S."/>
            <person name="Conaco C."/>
            <person name="Dacre M."/>
            <person name="Hellsten U."/>
            <person name="Larroux C."/>
            <person name="Putnam N.H."/>
            <person name="Stanke M."/>
            <person name="Adamska M."/>
            <person name="Darling A."/>
            <person name="Degnan S.M."/>
            <person name="Oakley T.H."/>
            <person name="Plachetzki D.C."/>
            <person name="Zhai Y."/>
            <person name="Adamski M."/>
            <person name="Calcino A."/>
            <person name="Cummins S.F."/>
            <person name="Goodstein D.M."/>
            <person name="Harris C."/>
            <person name="Jackson D.J."/>
            <person name="Leys S.P."/>
            <person name="Shu S."/>
            <person name="Woodcroft B.J."/>
            <person name="Vervoort M."/>
            <person name="Kosik K.S."/>
            <person name="Manning G."/>
            <person name="Degnan B.M."/>
            <person name="Rokhsar D.S."/>
        </authorList>
    </citation>
    <scope>NUCLEOTIDE SEQUENCE [LARGE SCALE GENOMIC DNA]</scope>
</reference>
<accession>B1A9Y0</accession>
<feature type="compositionally biased region" description="Low complexity" evidence="7">
    <location>
        <begin position="157"/>
        <end position="166"/>
    </location>
</feature>
<dbReference type="Gene3D" id="1.10.10.60">
    <property type="entry name" value="Homeodomain-like"/>
    <property type="match status" value="1"/>
</dbReference>
<dbReference type="Pfam" id="PF00046">
    <property type="entry name" value="Homeodomain"/>
    <property type="match status" value="1"/>
</dbReference>
<evidence type="ECO:0000256" key="7">
    <source>
        <dbReference type="SAM" id="MobiDB-lite"/>
    </source>
</evidence>
<keyword evidence="3 5" id="KW-0371">Homeobox</keyword>
<dbReference type="SUPFAM" id="SSF46689">
    <property type="entry name" value="Homeodomain-like"/>
    <property type="match status" value="1"/>
</dbReference>
<dbReference type="PANTHER" id="PTHR24333:SF8">
    <property type="entry name" value="HOMEOBOX PROTEIN CEH-62"/>
    <property type="match status" value="1"/>
</dbReference>
<keyword evidence="2 5" id="KW-0238">DNA-binding</keyword>
<feature type="region of interest" description="Disordered" evidence="7">
    <location>
        <begin position="326"/>
        <end position="403"/>
    </location>
</feature>
<dbReference type="STRING" id="400682.B1A9Y0"/>
<feature type="non-terminal residue" evidence="9">
    <location>
        <position position="403"/>
    </location>
</feature>
<evidence type="ECO:0000256" key="1">
    <source>
        <dbReference type="ARBA" id="ARBA00004123"/>
    </source>
</evidence>
<dbReference type="GO" id="GO:0000981">
    <property type="term" value="F:DNA-binding transcription factor activity, RNA polymerase II-specific"/>
    <property type="evidence" value="ECO:0007669"/>
    <property type="project" value="InterPro"/>
</dbReference>
<dbReference type="GO" id="GO:0003677">
    <property type="term" value="F:DNA binding"/>
    <property type="evidence" value="ECO:0007669"/>
    <property type="project" value="UniProtKB-UniRule"/>
</dbReference>
<reference evidence="9" key="2">
    <citation type="submission" date="2008-01" db="EMBL/GenBank/DDBJ databases">
        <authorList>
            <person name="Larroux C."/>
            <person name="Fahey B."/>
            <person name="Liubicich D."/>
            <person name="Hinman V.F."/>
            <person name="Gauthier M."/>
            <person name="Gongora M."/>
            <person name="Green K."/>
            <person name="Worheide G."/>
            <person name="Leys S.P."/>
            <person name="Degnan B.M."/>
        </authorList>
    </citation>
    <scope>NUCLEOTIDE SEQUENCE</scope>
</reference>
<dbReference type="InterPro" id="IPR017970">
    <property type="entry name" value="Homeobox_CS"/>
</dbReference>
<dbReference type="GO" id="GO:0005634">
    <property type="term" value="C:nucleus"/>
    <property type="evidence" value="ECO:0007669"/>
    <property type="project" value="UniProtKB-SubCell"/>
</dbReference>
<feature type="compositionally biased region" description="Polar residues" evidence="7">
    <location>
        <begin position="392"/>
        <end position="403"/>
    </location>
</feature>
<dbReference type="InterPro" id="IPR020479">
    <property type="entry name" value="HD_metazoa"/>
</dbReference>
<evidence type="ECO:0000313" key="9">
    <source>
        <dbReference type="EMBL" id="ACA04743.1"/>
    </source>
</evidence>
<feature type="compositionally biased region" description="Low complexity" evidence="7">
    <location>
        <begin position="328"/>
        <end position="339"/>
    </location>
</feature>
<dbReference type="KEGG" id="aqu:100632286"/>
<evidence type="ECO:0000256" key="3">
    <source>
        <dbReference type="ARBA" id="ARBA00023155"/>
    </source>
</evidence>
<evidence type="ECO:0000313" key="12">
    <source>
        <dbReference type="Proteomes" id="UP000007879"/>
    </source>
</evidence>
<sequence length="403" mass="44134">MKTGLLLHYNQPSASPSSKMMLATYPSPAHQQQQATSPPAFSAISQRTHPAAGGLLSTATGFIPTALPLAIAPSAVFGHHHHHHQPVALRGPVPAPQILQHHFASVKVEEAKRRSESPRSRSPSSTPPAPQASKPQHTAFSIDAILSKKDEPKKHISSSSTSSEVSLAPHQTSLLASPPSVGHTPHLTRTTANGLFYIYTAASPTATGGHPTVVQAAQNPSPFSPFASLRGHHFDHHHHHHHELQRSPLGPLVLPPPEPSVLLSSKLKRKRKLRTVFTEKQLEGLETKFSEKKYLSVPDRMELANRLELSETQVKTWFQNRRMKCKKQQQVEQGSSGEGCSEKDEEKDGEEFEEEEIEEDEDDLESNCSKRLKLCSSSSSPQSPESDCCGDYTNTPTSSHLQS</sequence>
<dbReference type="OrthoDB" id="6159439at2759"/>
<dbReference type="InterPro" id="IPR050848">
    <property type="entry name" value="Homeobox_TF"/>
</dbReference>
<feature type="compositionally biased region" description="Acidic residues" evidence="7">
    <location>
        <begin position="347"/>
        <end position="365"/>
    </location>
</feature>
<name>B1A9Y0_AMPQE</name>
<evidence type="ECO:0000256" key="6">
    <source>
        <dbReference type="RuleBase" id="RU000682"/>
    </source>
</evidence>
<feature type="compositionally biased region" description="Basic and acidic residues" evidence="7">
    <location>
        <begin position="107"/>
        <end position="119"/>
    </location>
</feature>